<evidence type="ECO:0000256" key="2">
    <source>
        <dbReference type="ARBA" id="ARBA00023136"/>
    </source>
</evidence>
<comment type="subcellular location">
    <subcellularLocation>
        <location evidence="1">Cell outer membrane</location>
    </subcellularLocation>
</comment>
<evidence type="ECO:0000256" key="3">
    <source>
        <dbReference type="ARBA" id="ARBA00023237"/>
    </source>
</evidence>
<dbReference type="InterPro" id="IPR036942">
    <property type="entry name" value="Beta-barrel_TonB_sf"/>
</dbReference>
<dbReference type="SUPFAM" id="SSF56935">
    <property type="entry name" value="Porins"/>
    <property type="match status" value="1"/>
</dbReference>
<evidence type="ECO:0008006" key="6">
    <source>
        <dbReference type="Google" id="ProtNLM"/>
    </source>
</evidence>
<reference evidence="4 5" key="1">
    <citation type="journal article" date="2020" name="Microorganisms">
        <title>Osmotic Adaptation and Compatible Solute Biosynthesis of Phototrophic Bacteria as Revealed from Genome Analyses.</title>
        <authorList>
            <person name="Imhoff J.F."/>
            <person name="Rahn T."/>
            <person name="Kunzel S."/>
            <person name="Keller A."/>
            <person name="Neulinger S.C."/>
        </authorList>
    </citation>
    <scope>NUCLEOTIDE SEQUENCE [LARGE SCALE GENOMIC DNA]</scope>
    <source>
        <strain evidence="4 5">DSM 21303</strain>
    </source>
</reference>
<evidence type="ECO:0000256" key="1">
    <source>
        <dbReference type="ARBA" id="ARBA00004442"/>
    </source>
</evidence>
<keyword evidence="2" id="KW-0472">Membrane</keyword>
<comment type="caution">
    <text evidence="4">The sequence shown here is derived from an EMBL/GenBank/DDBJ whole genome shotgun (WGS) entry which is preliminary data.</text>
</comment>
<organism evidence="4 5">
    <name type="scientific">Thiocapsa imhoffii</name>
    <dbReference type="NCBI Taxonomy" id="382777"/>
    <lineage>
        <taxon>Bacteria</taxon>
        <taxon>Pseudomonadati</taxon>
        <taxon>Pseudomonadota</taxon>
        <taxon>Gammaproteobacteria</taxon>
        <taxon>Chromatiales</taxon>
        <taxon>Chromatiaceae</taxon>
        <taxon>Thiocapsa</taxon>
    </lineage>
</organism>
<keyword evidence="3" id="KW-0998">Cell outer membrane</keyword>
<sequence>MQGNLNAEYDLTERLTLLLGLLYTNFDSQQDPDQSDGYGGDFGVRYQWSERTTFRALVGARKVDSRTVIDGIGINNNSTGPIFQVAFDRELGPGLASVSLERSLLPSGRGTLLDTTQAIVALSYPVSERATARIRAMGVRNRNPDDGFVNFNDRDFLMLNPGLRWRVAENTWLDLSYRYRYQDREVVEGSADSNAFFIGFGHDWLSR</sequence>
<dbReference type="GO" id="GO:0009279">
    <property type="term" value="C:cell outer membrane"/>
    <property type="evidence" value="ECO:0007669"/>
    <property type="project" value="UniProtKB-SubCell"/>
</dbReference>
<gene>
    <name evidence="4" type="ORF">CKO25_09360</name>
</gene>
<evidence type="ECO:0000313" key="5">
    <source>
        <dbReference type="Proteomes" id="UP001138802"/>
    </source>
</evidence>
<dbReference type="Gene3D" id="2.40.170.20">
    <property type="entry name" value="TonB-dependent receptor, beta-barrel domain"/>
    <property type="match status" value="1"/>
</dbReference>
<dbReference type="EMBL" id="NRSD01000008">
    <property type="protein sequence ID" value="MBK1644852.1"/>
    <property type="molecule type" value="Genomic_DNA"/>
</dbReference>
<name>A0A9X1B8K2_9GAMM</name>
<dbReference type="AlphaFoldDB" id="A0A9X1B8K2"/>
<protein>
    <recommendedName>
        <fullName evidence="6">TonB-dependent receptor</fullName>
    </recommendedName>
</protein>
<accession>A0A9X1B8K2</accession>
<evidence type="ECO:0000313" key="4">
    <source>
        <dbReference type="EMBL" id="MBK1644852.1"/>
    </source>
</evidence>
<dbReference type="Proteomes" id="UP001138802">
    <property type="component" value="Unassembled WGS sequence"/>
</dbReference>
<keyword evidence="5" id="KW-1185">Reference proteome</keyword>
<proteinExistence type="predicted"/>